<keyword evidence="2" id="KW-1185">Reference proteome</keyword>
<protein>
    <submittedName>
        <fullName evidence="1">Uncharacterized protein</fullName>
    </submittedName>
</protein>
<dbReference type="OrthoDB" id="3263156at2759"/>
<name>A0A0D0BJB7_9AGAM</name>
<evidence type="ECO:0000313" key="1">
    <source>
        <dbReference type="EMBL" id="KIK71737.1"/>
    </source>
</evidence>
<dbReference type="InParanoid" id="A0A0D0BJB7"/>
<organism evidence="1 2">
    <name type="scientific">Paxillus rubicundulus Ve08.2h10</name>
    <dbReference type="NCBI Taxonomy" id="930991"/>
    <lineage>
        <taxon>Eukaryota</taxon>
        <taxon>Fungi</taxon>
        <taxon>Dikarya</taxon>
        <taxon>Basidiomycota</taxon>
        <taxon>Agaricomycotina</taxon>
        <taxon>Agaricomycetes</taxon>
        <taxon>Agaricomycetidae</taxon>
        <taxon>Boletales</taxon>
        <taxon>Paxilineae</taxon>
        <taxon>Paxillaceae</taxon>
        <taxon>Paxillus</taxon>
    </lineage>
</organism>
<reference evidence="2" key="2">
    <citation type="submission" date="2015-01" db="EMBL/GenBank/DDBJ databases">
        <title>Evolutionary Origins and Diversification of the Mycorrhizal Mutualists.</title>
        <authorList>
            <consortium name="DOE Joint Genome Institute"/>
            <consortium name="Mycorrhizal Genomics Consortium"/>
            <person name="Kohler A."/>
            <person name="Kuo A."/>
            <person name="Nagy L.G."/>
            <person name="Floudas D."/>
            <person name="Copeland A."/>
            <person name="Barry K.W."/>
            <person name="Cichocki N."/>
            <person name="Veneault-Fourrey C."/>
            <person name="LaButti K."/>
            <person name="Lindquist E.A."/>
            <person name="Lipzen A."/>
            <person name="Lundell T."/>
            <person name="Morin E."/>
            <person name="Murat C."/>
            <person name="Riley R."/>
            <person name="Ohm R."/>
            <person name="Sun H."/>
            <person name="Tunlid A."/>
            <person name="Henrissat B."/>
            <person name="Grigoriev I.V."/>
            <person name="Hibbett D.S."/>
            <person name="Martin F."/>
        </authorList>
    </citation>
    <scope>NUCLEOTIDE SEQUENCE [LARGE SCALE GENOMIC DNA]</scope>
    <source>
        <strain evidence="2">Ve08.2h10</strain>
    </source>
</reference>
<gene>
    <name evidence="1" type="ORF">PAXRUDRAFT_181988</name>
</gene>
<accession>A0A0D0BJB7</accession>
<dbReference type="HOGENOM" id="CLU_003703_8_0_1"/>
<proteinExistence type="predicted"/>
<sequence length="75" mass="8828">VARIWRVLKLFKWNVFGHDPRMVGLGELVLFYPACPQKGVNLDLEIDKDIWKYSQTIIMDGNFKAEHMHDKKPDD</sequence>
<evidence type="ECO:0000313" key="2">
    <source>
        <dbReference type="Proteomes" id="UP000054538"/>
    </source>
</evidence>
<dbReference type="AlphaFoldDB" id="A0A0D0BJB7"/>
<dbReference type="STRING" id="930991.A0A0D0BJB7"/>
<dbReference type="Proteomes" id="UP000054538">
    <property type="component" value="Unassembled WGS sequence"/>
</dbReference>
<dbReference type="EMBL" id="KN831739">
    <property type="protein sequence ID" value="KIK71737.1"/>
    <property type="molecule type" value="Genomic_DNA"/>
</dbReference>
<reference evidence="1 2" key="1">
    <citation type="submission" date="2014-04" db="EMBL/GenBank/DDBJ databases">
        <authorList>
            <consortium name="DOE Joint Genome Institute"/>
            <person name="Kuo A."/>
            <person name="Kohler A."/>
            <person name="Jargeat P."/>
            <person name="Nagy L.G."/>
            <person name="Floudas D."/>
            <person name="Copeland A."/>
            <person name="Barry K.W."/>
            <person name="Cichocki N."/>
            <person name="Veneault-Fourrey C."/>
            <person name="LaButti K."/>
            <person name="Lindquist E.A."/>
            <person name="Lipzen A."/>
            <person name="Lundell T."/>
            <person name="Morin E."/>
            <person name="Murat C."/>
            <person name="Sun H."/>
            <person name="Tunlid A."/>
            <person name="Henrissat B."/>
            <person name="Grigoriev I.V."/>
            <person name="Hibbett D.S."/>
            <person name="Martin F."/>
            <person name="Nordberg H.P."/>
            <person name="Cantor M.N."/>
            <person name="Hua S.X."/>
        </authorList>
    </citation>
    <scope>NUCLEOTIDE SEQUENCE [LARGE SCALE GENOMIC DNA]</scope>
    <source>
        <strain evidence="1 2">Ve08.2h10</strain>
    </source>
</reference>
<feature type="non-terminal residue" evidence="1">
    <location>
        <position position="1"/>
    </location>
</feature>